<dbReference type="SUPFAM" id="SSF52540">
    <property type="entry name" value="P-loop containing nucleoside triphosphate hydrolases"/>
    <property type="match status" value="1"/>
</dbReference>
<proteinExistence type="inferred from homology"/>
<keyword evidence="4" id="KW-0539">Nucleus</keyword>
<accession>A0AAD5TU29</accession>
<keyword evidence="7" id="KW-1185">Reference proteome</keyword>
<keyword evidence="6" id="KW-0347">Helicase</keyword>
<dbReference type="Gene3D" id="3.40.50.300">
    <property type="entry name" value="P-loop containing nucleotide triphosphate hydrolases"/>
    <property type="match status" value="1"/>
</dbReference>
<dbReference type="EMBL" id="JADGJW010001297">
    <property type="protein sequence ID" value="KAJ3204468.1"/>
    <property type="molecule type" value="Genomic_DNA"/>
</dbReference>
<gene>
    <name evidence="6" type="primary">SGS1_1</name>
    <name evidence="6" type="ORF">HK099_001112</name>
</gene>
<reference evidence="6" key="1">
    <citation type="submission" date="2020-05" db="EMBL/GenBank/DDBJ databases">
        <title>Phylogenomic resolution of chytrid fungi.</title>
        <authorList>
            <person name="Stajich J.E."/>
            <person name="Amses K."/>
            <person name="Simmons R."/>
            <person name="Seto K."/>
            <person name="Myers J."/>
            <person name="Bonds A."/>
            <person name="Quandt C.A."/>
            <person name="Barry K."/>
            <person name="Liu P."/>
            <person name="Grigoriev I."/>
            <person name="Longcore J.E."/>
            <person name="James T.Y."/>
        </authorList>
    </citation>
    <scope>NUCLEOTIDE SEQUENCE</scope>
    <source>
        <strain evidence="6">JEL0476</strain>
    </source>
</reference>
<keyword evidence="6" id="KW-0378">Hydrolase</keyword>
<dbReference type="InterPro" id="IPR011545">
    <property type="entry name" value="DEAD/DEAH_box_helicase_dom"/>
</dbReference>
<dbReference type="GO" id="GO:0005524">
    <property type="term" value="F:ATP binding"/>
    <property type="evidence" value="ECO:0007669"/>
    <property type="project" value="InterPro"/>
</dbReference>
<dbReference type="PANTHER" id="PTHR13710">
    <property type="entry name" value="DNA HELICASE RECQ FAMILY MEMBER"/>
    <property type="match status" value="1"/>
</dbReference>
<comment type="caution">
    <text evidence="6">The sequence shown here is derived from an EMBL/GenBank/DDBJ whole genome shotgun (WGS) entry which is preliminary data.</text>
</comment>
<evidence type="ECO:0000313" key="6">
    <source>
        <dbReference type="EMBL" id="KAJ3204468.1"/>
    </source>
</evidence>
<evidence type="ECO:0000256" key="1">
    <source>
        <dbReference type="ARBA" id="ARBA00005446"/>
    </source>
</evidence>
<feature type="domain" description="Helicase ATP-binding" evidence="5">
    <location>
        <begin position="438"/>
        <end position="517"/>
    </location>
</feature>
<dbReference type="GO" id="GO:0043138">
    <property type="term" value="F:3'-5' DNA helicase activity"/>
    <property type="evidence" value="ECO:0007669"/>
    <property type="project" value="TreeGrafter"/>
</dbReference>
<dbReference type="AlphaFoldDB" id="A0AAD5TU29"/>
<evidence type="ECO:0000256" key="4">
    <source>
        <dbReference type="ARBA" id="ARBA00023242"/>
    </source>
</evidence>
<evidence type="ECO:0000313" key="7">
    <source>
        <dbReference type="Proteomes" id="UP001211065"/>
    </source>
</evidence>
<keyword evidence="2" id="KW-0238">DNA-binding</keyword>
<name>A0AAD5TU29_9FUNG</name>
<keyword evidence="3" id="KW-0413">Isomerase</keyword>
<keyword evidence="6" id="KW-0547">Nucleotide-binding</keyword>
<dbReference type="PANTHER" id="PTHR13710:SF153">
    <property type="entry name" value="RECQ-LIKE DNA HELICASE BLM"/>
    <property type="match status" value="1"/>
</dbReference>
<keyword evidence="6" id="KW-0067">ATP-binding</keyword>
<dbReference type="InterPro" id="IPR027417">
    <property type="entry name" value="P-loop_NTPase"/>
</dbReference>
<evidence type="ECO:0000256" key="2">
    <source>
        <dbReference type="ARBA" id="ARBA00023125"/>
    </source>
</evidence>
<protein>
    <submittedName>
        <fullName evidence="6">ATP-dependent DNA helicase sgs1</fullName>
    </submittedName>
</protein>
<evidence type="ECO:0000256" key="3">
    <source>
        <dbReference type="ARBA" id="ARBA00023235"/>
    </source>
</evidence>
<comment type="similarity">
    <text evidence="1">Belongs to the helicase family. RecQ subfamily.</text>
</comment>
<dbReference type="GO" id="GO:0005737">
    <property type="term" value="C:cytoplasm"/>
    <property type="evidence" value="ECO:0007669"/>
    <property type="project" value="TreeGrafter"/>
</dbReference>
<dbReference type="GO" id="GO:0005694">
    <property type="term" value="C:chromosome"/>
    <property type="evidence" value="ECO:0007669"/>
    <property type="project" value="TreeGrafter"/>
</dbReference>
<organism evidence="6 7">
    <name type="scientific">Clydaea vesicula</name>
    <dbReference type="NCBI Taxonomy" id="447962"/>
    <lineage>
        <taxon>Eukaryota</taxon>
        <taxon>Fungi</taxon>
        <taxon>Fungi incertae sedis</taxon>
        <taxon>Chytridiomycota</taxon>
        <taxon>Chytridiomycota incertae sedis</taxon>
        <taxon>Chytridiomycetes</taxon>
        <taxon>Lobulomycetales</taxon>
        <taxon>Lobulomycetaceae</taxon>
        <taxon>Clydaea</taxon>
    </lineage>
</organism>
<dbReference type="GO" id="GO:0003677">
    <property type="term" value="F:DNA binding"/>
    <property type="evidence" value="ECO:0007669"/>
    <property type="project" value="UniProtKB-KW"/>
</dbReference>
<dbReference type="GO" id="GO:0005634">
    <property type="term" value="C:nucleus"/>
    <property type="evidence" value="ECO:0007669"/>
    <property type="project" value="TreeGrafter"/>
</dbReference>
<feature type="non-terminal residue" evidence="6">
    <location>
        <position position="517"/>
    </location>
</feature>
<sequence>MSKAPFDNFAEQLQQFKLKNSLKLENNNRQSKLNNYYIADQNKENIKTDHQINLTKRNSGLFKHETPASKRLKVLDANTSYNSNKIYSTKKSEVNVQPNHNVKVEQNVFTPNRLSNSLMKNASSNLNCKIQNILKPDYLPGEGLMNNKERKWKEFLAKNITEKHIFIIIESLQNQLKENFNLFSDMNGGMSSDLMEDIKRSQDSLKSEINLFKEAQLDYFGKNERTSNVFEKDEETNLNFNERKDKKNFFLEKESHLSQTPPQKLENLQNDDYLENDETMINDQLGHYNDFDADMMGIENADDIVAVDSDPMYDDFDNLNQDMLHNFNDVEKVDISPIQQNSTIDYNIQLDNNFPGDERYFENDWKDFNDGFEEEALDNLFQNDFSFTQSSVKCLPKTDFNSEKNKAAVTYKWTSEVFSLLANPFNLKEFRQNQLEAINGTLNGKDCFVLMPTGGGKSLCFQLPALCQNGVTKGLTVVISPLLSLMQDQSRKLVEMGVPVVVLNGTLDQKGKDFVYN</sequence>
<dbReference type="Proteomes" id="UP001211065">
    <property type="component" value="Unassembled WGS sequence"/>
</dbReference>
<evidence type="ECO:0000259" key="5">
    <source>
        <dbReference type="PROSITE" id="PS51192"/>
    </source>
</evidence>
<dbReference type="InterPro" id="IPR014001">
    <property type="entry name" value="Helicase_ATP-bd"/>
</dbReference>
<dbReference type="PROSITE" id="PS51192">
    <property type="entry name" value="HELICASE_ATP_BIND_1"/>
    <property type="match status" value="1"/>
</dbReference>
<dbReference type="GO" id="GO:0009378">
    <property type="term" value="F:four-way junction helicase activity"/>
    <property type="evidence" value="ECO:0007669"/>
    <property type="project" value="TreeGrafter"/>
</dbReference>
<dbReference type="GO" id="GO:0000724">
    <property type="term" value="P:double-strand break repair via homologous recombination"/>
    <property type="evidence" value="ECO:0007669"/>
    <property type="project" value="TreeGrafter"/>
</dbReference>
<dbReference type="Pfam" id="PF00270">
    <property type="entry name" value="DEAD"/>
    <property type="match status" value="1"/>
</dbReference>